<keyword evidence="2" id="KW-1185">Reference proteome</keyword>
<dbReference type="EMBL" id="SJKA01000022">
    <property type="protein sequence ID" value="TCC19935.1"/>
    <property type="molecule type" value="Genomic_DNA"/>
</dbReference>
<dbReference type="Proteomes" id="UP000292695">
    <property type="component" value="Unassembled WGS sequence"/>
</dbReference>
<dbReference type="AlphaFoldDB" id="A0A4R0I651"/>
<organism evidence="1 2">
    <name type="scientific">Kribbella sindirgiensis</name>
    <dbReference type="NCBI Taxonomy" id="1124744"/>
    <lineage>
        <taxon>Bacteria</taxon>
        <taxon>Bacillati</taxon>
        <taxon>Actinomycetota</taxon>
        <taxon>Actinomycetes</taxon>
        <taxon>Propionibacteriales</taxon>
        <taxon>Kribbellaceae</taxon>
        <taxon>Kribbella</taxon>
    </lineage>
</organism>
<evidence type="ECO:0000313" key="1">
    <source>
        <dbReference type="EMBL" id="TCC19935.1"/>
    </source>
</evidence>
<dbReference type="RefSeq" id="WP_131295854.1">
    <property type="nucleotide sequence ID" value="NZ_SJKA01000022.1"/>
</dbReference>
<protein>
    <submittedName>
        <fullName evidence="1">Uncharacterized protein</fullName>
    </submittedName>
</protein>
<name>A0A4R0I651_9ACTN</name>
<proteinExistence type="predicted"/>
<accession>A0A4R0I651</accession>
<evidence type="ECO:0000313" key="2">
    <source>
        <dbReference type="Proteomes" id="UP000292695"/>
    </source>
</evidence>
<reference evidence="1 2" key="1">
    <citation type="submission" date="2019-02" db="EMBL/GenBank/DDBJ databases">
        <title>Kribbella capetownensis sp. nov. and Kribbella speibonae sp. nov., isolated from soil.</title>
        <authorList>
            <person name="Curtis S.M."/>
            <person name="Norton I."/>
            <person name="Everest G.J."/>
            <person name="Meyers P.R."/>
        </authorList>
    </citation>
    <scope>NUCLEOTIDE SEQUENCE [LARGE SCALE GENOMIC DNA]</scope>
    <source>
        <strain evidence="1 2">DSM 27082</strain>
    </source>
</reference>
<gene>
    <name evidence="1" type="ORF">E0H50_37530</name>
</gene>
<comment type="caution">
    <text evidence="1">The sequence shown here is derived from an EMBL/GenBank/DDBJ whole genome shotgun (WGS) entry which is preliminary data.</text>
</comment>
<sequence>MSKGYARPRLQHVDEDRFHVFADPSGELVGGIQAEAGGTWSSLVGPKTTGLWPHRQAAAEALLMQAGYEVSRS</sequence>